<feature type="transmembrane region" description="Helical" evidence="1">
    <location>
        <begin position="30"/>
        <end position="50"/>
    </location>
</feature>
<name>A0A381KZM7_BLUGR</name>
<evidence type="ECO:0000256" key="1">
    <source>
        <dbReference type="SAM" id="Phobius"/>
    </source>
</evidence>
<reference evidence="2" key="1">
    <citation type="submission" date="2018-07" db="EMBL/GenBank/DDBJ databases">
        <authorList>
            <person name="Quirk P.G."/>
            <person name="Krulwich T.A."/>
        </authorList>
    </citation>
    <scope>NUCLEOTIDE SEQUENCE</scope>
    <source>
        <strain evidence="2">96224</strain>
    </source>
</reference>
<dbReference type="EMBL" id="UIGY01000001">
    <property type="protein sequence ID" value="SUZ07114.1"/>
    <property type="molecule type" value="Genomic_DNA"/>
</dbReference>
<sequence length="64" mass="7290">MGHSTKHDRKENETSSVAFPSQIGVLDLEFWLWESVGAFIFFLITSYWLCSGSRSETESGTWEA</sequence>
<keyword evidence="1" id="KW-1133">Transmembrane helix</keyword>
<gene>
    <name evidence="2" type="ORF">BGT96224V2_LOCUS276</name>
</gene>
<protein>
    <submittedName>
        <fullName evidence="2">Bgt-20610-3</fullName>
    </submittedName>
</protein>
<proteinExistence type="predicted"/>
<evidence type="ECO:0000313" key="2">
    <source>
        <dbReference type="EMBL" id="SUZ07114.1"/>
    </source>
</evidence>
<organism evidence="2">
    <name type="scientific">Blumeria graminis f. sp. tritici 96224</name>
    <dbReference type="NCBI Taxonomy" id="1268274"/>
    <lineage>
        <taxon>Eukaryota</taxon>
        <taxon>Fungi</taxon>
        <taxon>Dikarya</taxon>
        <taxon>Ascomycota</taxon>
        <taxon>Pezizomycotina</taxon>
        <taxon>Leotiomycetes</taxon>
        <taxon>Erysiphales</taxon>
        <taxon>Erysiphaceae</taxon>
        <taxon>Blumeria</taxon>
    </lineage>
</organism>
<keyword evidence="1" id="KW-0812">Transmembrane</keyword>
<keyword evidence="1" id="KW-0472">Membrane</keyword>
<dbReference type="AlphaFoldDB" id="A0A381KZM7"/>
<accession>A0A381KZM7</accession>